<proteinExistence type="predicted"/>
<gene>
    <name evidence="2" type="ORF">CBE89_13070</name>
</gene>
<feature type="transmembrane region" description="Helical" evidence="1">
    <location>
        <begin position="84"/>
        <end position="102"/>
    </location>
</feature>
<keyword evidence="1" id="KW-0812">Transmembrane</keyword>
<accession>A0A2Z2J6R7</accession>
<dbReference type="AlphaFoldDB" id="A0A2Z2J6R7"/>
<feature type="transmembrane region" description="Helical" evidence="1">
    <location>
        <begin position="21"/>
        <end position="40"/>
    </location>
</feature>
<evidence type="ECO:0000313" key="2">
    <source>
        <dbReference type="EMBL" id="ART22307.1"/>
    </source>
</evidence>
<sequence>MFQPDPCTKARVKRWLTSDEAGLFILGSVGLGRAVSLAPWVVDIHRRPVHLLEQLFPPHVWGLIWLLISVGCFVAIVWRRSQPLAVAAMTGIHFFWAASYSFTDGRGWVPSMTYFSIFALILWAFARGRREPELVPQEPPKLE</sequence>
<dbReference type="Proteomes" id="UP000250197">
    <property type="component" value="Chromosome"/>
</dbReference>
<dbReference type="EMBL" id="CP021252">
    <property type="protein sequence ID" value="ART22307.1"/>
    <property type="molecule type" value="Genomic_DNA"/>
</dbReference>
<reference evidence="2 3" key="1">
    <citation type="submission" date="2017-05" db="EMBL/GenBank/DDBJ databases">
        <title>Complete genome sequence of Corynebacterium striatum KC-Na-1 isolated from Neophocaena asiaeorientalis in Korea.</title>
        <authorList>
            <person name="Kim J.H."/>
            <person name="Lee K."/>
        </authorList>
    </citation>
    <scope>NUCLEOTIDE SEQUENCE [LARGE SCALE GENOMIC DNA]</scope>
    <source>
        <strain evidence="2 3">KC-Na-01</strain>
    </source>
</reference>
<dbReference type="KEGG" id="cstr:CBE89_13070"/>
<protein>
    <submittedName>
        <fullName evidence="2">Uncharacterized protein</fullName>
    </submittedName>
</protein>
<feature type="transmembrane region" description="Helical" evidence="1">
    <location>
        <begin position="108"/>
        <end position="126"/>
    </location>
</feature>
<dbReference type="RefSeq" id="WP_086892285.1">
    <property type="nucleotide sequence ID" value="NZ_CP021252.1"/>
</dbReference>
<feature type="transmembrane region" description="Helical" evidence="1">
    <location>
        <begin position="60"/>
        <end position="77"/>
    </location>
</feature>
<keyword evidence="1" id="KW-1133">Transmembrane helix</keyword>
<keyword evidence="1" id="KW-0472">Membrane</keyword>
<evidence type="ECO:0000313" key="3">
    <source>
        <dbReference type="Proteomes" id="UP000250197"/>
    </source>
</evidence>
<organism evidence="2 3">
    <name type="scientific">Corynebacterium striatum</name>
    <dbReference type="NCBI Taxonomy" id="43770"/>
    <lineage>
        <taxon>Bacteria</taxon>
        <taxon>Bacillati</taxon>
        <taxon>Actinomycetota</taxon>
        <taxon>Actinomycetes</taxon>
        <taxon>Mycobacteriales</taxon>
        <taxon>Corynebacteriaceae</taxon>
        <taxon>Corynebacterium</taxon>
    </lineage>
</organism>
<evidence type="ECO:0000256" key="1">
    <source>
        <dbReference type="SAM" id="Phobius"/>
    </source>
</evidence>
<name>A0A2Z2J6R7_CORST</name>